<evidence type="ECO:0000256" key="5">
    <source>
        <dbReference type="SAM" id="MobiDB-lite"/>
    </source>
</evidence>
<dbReference type="GO" id="GO:0003676">
    <property type="term" value="F:nucleic acid binding"/>
    <property type="evidence" value="ECO:0007669"/>
    <property type="project" value="InterPro"/>
</dbReference>
<name>Q9SSB1_ARATH</name>
<dbReference type="CDD" id="cd09272">
    <property type="entry name" value="RNase_HI_RT_Ty1"/>
    <property type="match status" value="1"/>
</dbReference>
<dbReference type="Gene3D" id="3.30.420.10">
    <property type="entry name" value="Ribonuclease H-like superfamily/Ribonuclease H"/>
    <property type="match status" value="1"/>
</dbReference>
<reference evidence="7" key="3">
    <citation type="submission" date="2003-01" db="EMBL/GenBank/DDBJ databases">
        <authorList>
            <person name="Palm C."/>
            <person name="Davis R."/>
        </authorList>
    </citation>
    <scope>NUCLEOTIDE SEQUENCE</scope>
</reference>
<protein>
    <submittedName>
        <fullName evidence="7">T18A20.5 protein</fullName>
    </submittedName>
</protein>
<dbReference type="PANTHER" id="PTHR42648">
    <property type="entry name" value="TRANSPOSASE, PUTATIVE-RELATED"/>
    <property type="match status" value="1"/>
</dbReference>
<feature type="compositionally biased region" description="Low complexity" evidence="5">
    <location>
        <begin position="850"/>
        <end position="882"/>
    </location>
</feature>
<organism evidence="7">
    <name type="scientific">Arabidopsis thaliana</name>
    <name type="common">Mouse-ear cress</name>
    <dbReference type="NCBI Taxonomy" id="3702"/>
    <lineage>
        <taxon>Eukaryota</taxon>
        <taxon>Viridiplantae</taxon>
        <taxon>Streptophyta</taxon>
        <taxon>Embryophyta</taxon>
        <taxon>Tracheophyta</taxon>
        <taxon>Spermatophyta</taxon>
        <taxon>Magnoliopsida</taxon>
        <taxon>eudicotyledons</taxon>
        <taxon>Gunneridae</taxon>
        <taxon>Pentapetalae</taxon>
        <taxon>rosids</taxon>
        <taxon>malvids</taxon>
        <taxon>Brassicales</taxon>
        <taxon>Brassicaceae</taxon>
        <taxon>Camelineae</taxon>
        <taxon>Arabidopsis</taxon>
    </lineage>
</organism>
<feature type="domain" description="Integrase catalytic" evidence="6">
    <location>
        <begin position="511"/>
        <end position="678"/>
    </location>
</feature>
<evidence type="ECO:0000256" key="4">
    <source>
        <dbReference type="ARBA" id="ARBA00022801"/>
    </source>
</evidence>
<dbReference type="InterPro" id="IPR013103">
    <property type="entry name" value="RVT_2"/>
</dbReference>
<dbReference type="Pfam" id="PF22936">
    <property type="entry name" value="Pol_BBD"/>
    <property type="match status" value="1"/>
</dbReference>
<dbReference type="PIR" id="C96578">
    <property type="entry name" value="C96578"/>
</dbReference>
<dbReference type="SUPFAM" id="SSF53098">
    <property type="entry name" value="Ribonuclease H-like"/>
    <property type="match status" value="1"/>
</dbReference>
<feature type="compositionally biased region" description="Polar residues" evidence="5">
    <location>
        <begin position="1480"/>
        <end position="1508"/>
    </location>
</feature>
<feature type="compositionally biased region" description="Low complexity" evidence="5">
    <location>
        <begin position="237"/>
        <end position="258"/>
    </location>
</feature>
<feature type="compositionally biased region" description="Polar residues" evidence="5">
    <location>
        <begin position="813"/>
        <end position="837"/>
    </location>
</feature>
<accession>Q9SSB1</accession>
<reference key="2">
    <citation type="journal article" date="2000" name="Nature">
        <title>Sequence and analysis of chromosome 1 of the plant Arabidopsis thaliana.</title>
        <authorList>
            <person name="Theologis A."/>
            <person name="Ecker J.R."/>
            <person name="Palm C.J."/>
            <person name="Federspiel N.A."/>
            <person name="Kaul S."/>
            <person name="White O."/>
            <person name="Alonso J."/>
            <person name="Altafi H."/>
            <person name="Araujo R."/>
            <person name="Bowman C.L."/>
            <person name="Brooks S.Y."/>
            <person name="Buehler E."/>
            <person name="Chan A."/>
            <person name="Chao Q."/>
            <person name="Chen H."/>
            <person name="Cheuk R.F."/>
            <person name="Chin C.W."/>
            <person name="Chung M.K."/>
            <person name="Conn L."/>
            <person name="Conway A.B."/>
            <person name="Conway A.R."/>
            <person name="Creasy T.H."/>
            <person name="Dewar K."/>
            <person name="Dunn P."/>
            <person name="Etgu P."/>
            <person name="Feldblyum T.V."/>
            <person name="Feng J."/>
            <person name="Fong B."/>
            <person name="Fujii C.Y."/>
            <person name="Gill J.E."/>
            <person name="Goldsmith A.D."/>
            <person name="Haas B."/>
            <person name="Hansen N.F."/>
            <person name="Hughes B."/>
            <person name="Huizar L."/>
            <person name="Hunter J.L."/>
            <person name="Jenkins J."/>
            <person name="Johnson-Hopson C."/>
            <person name="Khan S."/>
            <person name="Khaykin E."/>
            <person name="Kim C.J."/>
            <person name="Koo H.L."/>
            <person name="Kremenetskaia I."/>
            <person name="Kurtz D.B."/>
            <person name="Kwan A."/>
            <person name="Lam B."/>
            <person name="Langin-Hooper S."/>
            <person name="Lee A."/>
            <person name="Lee J.M."/>
            <person name="Lenz C.A."/>
            <person name="Li J.H."/>
            <person name="Li Y."/>
            <person name="Lin X."/>
            <person name="Liu S.X."/>
            <person name="Liu Z.A."/>
            <person name="Luros J.S."/>
            <person name="Maiti R."/>
            <person name="Marziali A."/>
            <person name="Militscher J."/>
            <person name="Miranda M."/>
            <person name="Nguyen M."/>
            <person name="Nierman W.C."/>
            <person name="Osborne B.I."/>
            <person name="Pai G."/>
            <person name="Peterson J."/>
            <person name="Pham P.K."/>
            <person name="Rizzo M."/>
            <person name="Rooney T."/>
            <person name="Rowley D."/>
            <person name="Sakano H."/>
            <person name="Salzberg S.L."/>
            <person name="Schwartz J.R."/>
            <person name="Shinn P."/>
            <person name="Southwick A.M."/>
            <person name="Sun H."/>
            <person name="Tallon L.J."/>
            <person name="Tambunga G."/>
            <person name="Toriumi M.J."/>
            <person name="Town C.D."/>
            <person name="Utterback T."/>
            <person name="Van Aken S."/>
            <person name="Vaysberg M."/>
            <person name="Vysotskaia V.S."/>
            <person name="Walker M."/>
            <person name="Wu D."/>
            <person name="Yu G."/>
            <person name="Fraser C.M."/>
            <person name="Venter J.C."/>
            <person name="Davis R.W."/>
        </authorList>
    </citation>
    <scope>NUCLEOTIDE SEQUENCE [LARGE SCALE GENOMIC DNA]</scope>
    <source>
        <strain>cv. Columbia</strain>
    </source>
</reference>
<gene>
    <name evidence="7" type="primary">T18A20.5</name>
</gene>
<dbReference type="GO" id="GO:0006508">
    <property type="term" value="P:proteolysis"/>
    <property type="evidence" value="ECO:0007669"/>
    <property type="project" value="UniProtKB-KW"/>
</dbReference>
<dbReference type="ExpressionAtlas" id="Q9SSB1">
    <property type="expression patterns" value="baseline and differential"/>
</dbReference>
<dbReference type="InterPro" id="IPR054722">
    <property type="entry name" value="PolX-like_BBD"/>
</dbReference>
<keyword evidence="3" id="KW-0064">Aspartyl protease</keyword>
<dbReference type="InterPro" id="IPR043502">
    <property type="entry name" value="DNA/RNA_pol_sf"/>
</dbReference>
<dbReference type="Pfam" id="PF25597">
    <property type="entry name" value="SH3_retrovirus"/>
    <property type="match status" value="1"/>
</dbReference>
<keyword evidence="4" id="KW-0378">Hydrolase</keyword>
<feature type="region of interest" description="Disordered" evidence="5">
    <location>
        <begin position="775"/>
        <end position="882"/>
    </location>
</feature>
<dbReference type="GO" id="GO:0015074">
    <property type="term" value="P:DNA integration"/>
    <property type="evidence" value="ECO:0007669"/>
    <property type="project" value="InterPro"/>
</dbReference>
<keyword evidence="1" id="KW-0645">Protease</keyword>
<dbReference type="PANTHER" id="PTHR42648:SF26">
    <property type="entry name" value="INTEGRASE CATALYTIC DOMAIN-CONTAINING PROTEIN"/>
    <property type="match status" value="1"/>
</dbReference>
<proteinExistence type="predicted"/>
<evidence type="ECO:0000256" key="1">
    <source>
        <dbReference type="ARBA" id="ARBA00022670"/>
    </source>
</evidence>
<dbReference type="SUPFAM" id="SSF56672">
    <property type="entry name" value="DNA/RNA polymerases"/>
    <property type="match status" value="1"/>
</dbReference>
<dbReference type="Pfam" id="PF14223">
    <property type="entry name" value="Retrotran_gag_2"/>
    <property type="match status" value="1"/>
</dbReference>
<dbReference type="InterPro" id="IPR025724">
    <property type="entry name" value="GAG-pre-integrase_dom"/>
</dbReference>
<dbReference type="Pfam" id="PF00665">
    <property type="entry name" value="rve"/>
    <property type="match status" value="1"/>
</dbReference>
<dbReference type="InterPro" id="IPR029472">
    <property type="entry name" value="Copia-like_N"/>
</dbReference>
<dbReference type="PROSITE" id="PS50994">
    <property type="entry name" value="INTEGRASE"/>
    <property type="match status" value="1"/>
</dbReference>
<dbReference type="InterPro" id="IPR036397">
    <property type="entry name" value="RNaseH_sf"/>
</dbReference>
<keyword evidence="2" id="KW-0479">Metal-binding</keyword>
<feature type="compositionally biased region" description="Polar residues" evidence="5">
    <location>
        <begin position="775"/>
        <end position="796"/>
    </location>
</feature>
<dbReference type="Pfam" id="PF13976">
    <property type="entry name" value="gag_pre-integrs"/>
    <property type="match status" value="1"/>
</dbReference>
<dbReference type="GO" id="GO:0046872">
    <property type="term" value="F:metal ion binding"/>
    <property type="evidence" value="ECO:0007669"/>
    <property type="project" value="UniProtKB-KW"/>
</dbReference>
<evidence type="ECO:0000259" key="6">
    <source>
        <dbReference type="PROSITE" id="PS50994"/>
    </source>
</evidence>
<feature type="compositionally biased region" description="Polar residues" evidence="5">
    <location>
        <begin position="263"/>
        <end position="273"/>
    </location>
</feature>
<sequence length="1522" mass="170372">MAPYTVPPLNISNCVTVTLNQQNYILWKSQFESFLSGQGLLGFVTGSISAPAQTRSVTHNNVTSEEPNPEFYTWHQTDQVVKSWLLGSFAEDILSVVVNCFTSHQVWLTLANHFNRVSSSRLFELQRRLQTLEKKDNTMEVFLKDLKHICDQLASVGSPVPEKMKIFSALNGLGREYEPIKTTIENSVDSNPSLSLDEVASKLRGYDDRLQSYVTEPTISPHVAFNVTHSDSGYYHNNNRGKGRSNSGSGKSSFSTRGRGFHQQISPTSGSQAGNSGLVCQICGKAGHHALKCWHRFDNSYQHEDLPMALATMRITDVTDHHGHEWIPDSAASAHVTNNRHVLQQSQPYHGSDSIMVADGNFLPITHTGSGSIASSSGKIPLKEVLVCPDIVKSLLSVSKLTSDYPCSVEFDADSVRINDKATKKLLVMGRNRDGLYSLEEPKLQVLYSTRQNSASSEVWHRRLGHANAEVLHQLASSKSIIIINKVVKTVCEACHLGKSTRLPFMLSTFNASRPLERIHCDLWGPSPTSSVQGFRYYVVFIDHYSRFTWFYPLKLKSDFFSTFVMFQKLVENQLGHKIKIFQCDGGGEFISSQFLKHLQDHGIQQNMSCPYTPQQNGMAERKHRHIVELGLSMIFQSKLPLKYWLESFFTANFVINLLPTSSLDNNESPYQKLYGKAPEYSALRVFGCACYPTLRDYASTKFDPRSLKCVFLGYNEKYKGYRCLYPPTGRIYISRHVVFDENTHPFESIYSHLHPQDKTPLLEAWFKSFHHVTPTQPDQSRYPVSSIPQPETTDLSAAPASVAAETAGPNASDDTSQDNETISVVSGSPERTTGLDSASIGDSYHSPTADSSHPSPARSSPASSPQGSPIQMAPAQQVQAPVTNEHAMVTRGKEGISKPNKRYVLLTHKVSIPEPKTVTEALKHPGWNNAMQEEMGNCKETETWTLVPYSPNMNVLGSMWVFRTKLHADGSLDKLKARLVAKGFKQEEGIDYLETYSPVVRTPTVRLILHVATVLKWELKQMDVKNAFLHGDLTETVYMRQPAGFVDKSKPDHVCLLHKSLYGLKQSPRAWFDRFSNFLLEFGFICSLFDPSLFVYSSNNDVILLLLYVDDMVITGNNSQSLTHLLAALNKEFRMKDMGQVHYFLGIQIQTYDGGLFMSQQKYAEDLLITASMANCSPMPTPLPLQLDRVSNQDEVFSDPTYFRSLAGKLQYLTLTRPDIQFAVNFVCQKMHQPSVSDFNLLKRILRYIKGTVSMGIQYNSNSSSVVSAYESDYDLSAYSDSDYANCKETRRSVGGYCTFMGQNIISWSSKKQPTVSRSSTEAEYRSLSETASEIKWMSSILREIGVSLPDTPELFCDNLSAVYLTANPAFHARTKHFDVDHHYIRERVALKTLVVKHIPGHLQLADIFTKSLPFEAFTRLRFKLGVDFPPTPSLRGCISTNNRNDITSGFGSLKKLPLGREPTKKSPLGHEMSKPKPMSQQRSSSPNTDKTRAGTMTSSSCTNSASPIKLSNRFSALDSS</sequence>
<dbReference type="InterPro" id="IPR039537">
    <property type="entry name" value="Retrotran_Ty1/copia-like"/>
</dbReference>
<evidence type="ECO:0000256" key="3">
    <source>
        <dbReference type="ARBA" id="ARBA00022750"/>
    </source>
</evidence>
<dbReference type="GO" id="GO:0004190">
    <property type="term" value="F:aspartic-type endopeptidase activity"/>
    <property type="evidence" value="ECO:0007669"/>
    <property type="project" value="UniProtKB-KW"/>
</dbReference>
<dbReference type="InterPro" id="IPR012337">
    <property type="entry name" value="RNaseH-like_sf"/>
</dbReference>
<feature type="compositionally biased region" description="Low complexity" evidence="5">
    <location>
        <begin position="798"/>
        <end position="808"/>
    </location>
</feature>
<dbReference type="InterPro" id="IPR001584">
    <property type="entry name" value="Integrase_cat-core"/>
</dbReference>
<feature type="region of interest" description="Disordered" evidence="5">
    <location>
        <begin position="1450"/>
        <end position="1522"/>
    </location>
</feature>
<dbReference type="Pfam" id="PF14244">
    <property type="entry name" value="Retrotran_gag_3"/>
    <property type="match status" value="1"/>
</dbReference>
<dbReference type="Pfam" id="PF07727">
    <property type="entry name" value="RVT_2"/>
    <property type="match status" value="1"/>
</dbReference>
<dbReference type="InterPro" id="IPR057670">
    <property type="entry name" value="SH3_retrovirus"/>
</dbReference>
<evidence type="ECO:0000256" key="2">
    <source>
        <dbReference type="ARBA" id="ARBA00022723"/>
    </source>
</evidence>
<evidence type="ECO:0000313" key="7">
    <source>
        <dbReference type="EMBL" id="AAF02855.1"/>
    </source>
</evidence>
<dbReference type="EMBL" id="AC009324">
    <property type="protein sequence ID" value="AAF02855.1"/>
    <property type="molecule type" value="Genomic_DNA"/>
</dbReference>
<feature type="region of interest" description="Disordered" evidence="5">
    <location>
        <begin position="234"/>
        <end position="273"/>
    </location>
</feature>
<reference evidence="7" key="1">
    <citation type="submission" date="1999-10" db="EMBL/GenBank/DDBJ databases">
        <authorList>
            <person name="Federspiel N.A."/>
            <person name="Palm C.J."/>
            <person name="Conway A.B."/>
            <person name="Conn L."/>
            <person name="Hansen N.F."/>
            <person name="Altafi H."/>
            <person name="Araujo R."/>
            <person name="Huizar L."/>
            <person name="Rowley D."/>
            <person name="Buehler E."/>
            <person name="Dunn P."/>
            <person name="Gonzalez A."/>
            <person name="Kremenetskaia I."/>
            <person name="Kim C."/>
            <person name="Lenz C."/>
            <person name="Li J."/>
            <person name="Liu S."/>
            <person name="Luros S."/>
            <person name="Schwartz J."/>
            <person name="Shinn P."/>
            <person name="Toriumi M."/>
            <person name="Vysotskaia V.S."/>
            <person name="Walker M."/>
            <person name="Yu G."/>
            <person name="Ecker J."/>
            <person name="Theologis A."/>
            <person name="Davis R.W."/>
        </authorList>
    </citation>
    <scope>NUCLEOTIDE SEQUENCE</scope>
</reference>